<dbReference type="EMBL" id="CAADFN010000218">
    <property type="protein sequence ID" value="VFK25136.1"/>
    <property type="molecule type" value="Genomic_DNA"/>
</dbReference>
<sequence length="45" mass="5077">MLIHFDVVIDSCFSGVNAAGGPRKSSINYSVTRKIFDKTIEKFRK</sequence>
<dbReference type="AlphaFoldDB" id="A0A450X780"/>
<protein>
    <submittedName>
        <fullName evidence="1">Uncharacterized protein</fullName>
    </submittedName>
</protein>
<organism evidence="1">
    <name type="scientific">Candidatus Kentrum sp. LFY</name>
    <dbReference type="NCBI Taxonomy" id="2126342"/>
    <lineage>
        <taxon>Bacteria</taxon>
        <taxon>Pseudomonadati</taxon>
        <taxon>Pseudomonadota</taxon>
        <taxon>Gammaproteobacteria</taxon>
        <taxon>Candidatus Kentrum</taxon>
    </lineage>
</organism>
<evidence type="ECO:0000313" key="1">
    <source>
        <dbReference type="EMBL" id="VFK25136.1"/>
    </source>
</evidence>
<gene>
    <name evidence="1" type="ORF">BECKLFY1418C_GA0070996_12183</name>
</gene>
<reference evidence="1" key="1">
    <citation type="submission" date="2019-02" db="EMBL/GenBank/DDBJ databases">
        <authorList>
            <person name="Gruber-Vodicka R. H."/>
            <person name="Seah K. B. B."/>
        </authorList>
    </citation>
    <scope>NUCLEOTIDE SEQUENCE</scope>
    <source>
        <strain evidence="1">BECK_BY7</strain>
    </source>
</reference>
<name>A0A450X780_9GAMM</name>
<accession>A0A450X780</accession>
<proteinExistence type="predicted"/>